<dbReference type="EMBL" id="CM034393">
    <property type="protein sequence ID" value="KAJ0179927.1"/>
    <property type="molecule type" value="Genomic_DNA"/>
</dbReference>
<comment type="caution">
    <text evidence="1">The sequence shown here is derived from an EMBL/GenBank/DDBJ whole genome shotgun (WGS) entry which is preliminary data.</text>
</comment>
<name>A0ACC1D7T5_9NEOP</name>
<reference evidence="1 2" key="1">
    <citation type="journal article" date="2021" name="Front. Genet.">
        <title>Chromosome-Level Genome Assembly Reveals Significant Gene Expansion in the Toll and IMD Signaling Pathways of Dendrolimus kikuchii.</title>
        <authorList>
            <person name="Zhou J."/>
            <person name="Wu P."/>
            <person name="Xiong Z."/>
            <person name="Liu N."/>
            <person name="Zhao N."/>
            <person name="Ji M."/>
            <person name="Qiu Y."/>
            <person name="Yang B."/>
        </authorList>
    </citation>
    <scope>NUCLEOTIDE SEQUENCE [LARGE SCALE GENOMIC DNA]</scope>
    <source>
        <strain evidence="1">Ann1</strain>
    </source>
</reference>
<protein>
    <submittedName>
        <fullName evidence="1">Uncharacterized protein</fullName>
    </submittedName>
</protein>
<sequence>MGICLPIKAIQNFNLYFHSCSIDQITINILLYIDFSISFFQCFMYNKDVVCVIDKGQEPICVALPRQNRRSATAGITNNALSYDPYIPRANSIFYNCSSLECERIILHSMTQITNPNLKLKECYLQLNDYQCETIRYNYLKNIDKLLLLSNNVRNKTFYMVDCLVYTDRGRVCHKKDDVDSHTKLVDTGTIVRPNESNILSQDDFICEENDIEVNCDLNPYVPYKDGLVLKESLKIHRDILLKTESRVVVLQRNCFDSWCGFSGRLIQTRRDFTRYNPPGGKVYRCYYANKQQICKELYSKYKSIYNERGWLSSR</sequence>
<proteinExistence type="predicted"/>
<keyword evidence="2" id="KW-1185">Reference proteome</keyword>
<accession>A0ACC1D7T5</accession>
<evidence type="ECO:0000313" key="1">
    <source>
        <dbReference type="EMBL" id="KAJ0179927.1"/>
    </source>
</evidence>
<dbReference type="Proteomes" id="UP000824533">
    <property type="component" value="Linkage Group LG07"/>
</dbReference>
<evidence type="ECO:0000313" key="2">
    <source>
        <dbReference type="Proteomes" id="UP000824533"/>
    </source>
</evidence>
<organism evidence="1 2">
    <name type="scientific">Dendrolimus kikuchii</name>
    <dbReference type="NCBI Taxonomy" id="765133"/>
    <lineage>
        <taxon>Eukaryota</taxon>
        <taxon>Metazoa</taxon>
        <taxon>Ecdysozoa</taxon>
        <taxon>Arthropoda</taxon>
        <taxon>Hexapoda</taxon>
        <taxon>Insecta</taxon>
        <taxon>Pterygota</taxon>
        <taxon>Neoptera</taxon>
        <taxon>Endopterygota</taxon>
        <taxon>Lepidoptera</taxon>
        <taxon>Glossata</taxon>
        <taxon>Ditrysia</taxon>
        <taxon>Bombycoidea</taxon>
        <taxon>Lasiocampidae</taxon>
        <taxon>Dendrolimus</taxon>
    </lineage>
</organism>
<gene>
    <name evidence="1" type="ORF">K1T71_004518</name>
</gene>